<keyword evidence="3" id="KW-0677">Repeat</keyword>
<dbReference type="OrthoDB" id="3437960at2759"/>
<dbReference type="InterPro" id="IPR013087">
    <property type="entry name" value="Znf_C2H2_type"/>
</dbReference>
<dbReference type="GO" id="GO:0000981">
    <property type="term" value="F:DNA-binding transcription factor activity, RNA polymerase II-specific"/>
    <property type="evidence" value="ECO:0007669"/>
    <property type="project" value="TreeGrafter"/>
</dbReference>
<reference evidence="9" key="1">
    <citation type="submission" date="2022-03" db="EMBL/GenBank/DDBJ databases">
        <authorList>
            <person name="Martin C."/>
        </authorList>
    </citation>
    <scope>NUCLEOTIDE SEQUENCE</scope>
</reference>
<dbReference type="InterPro" id="IPR050527">
    <property type="entry name" value="Snail/Krueppel_Znf"/>
</dbReference>
<keyword evidence="10" id="KW-1185">Reference proteome</keyword>
<keyword evidence="6" id="KW-0539">Nucleus</keyword>
<evidence type="ECO:0000256" key="6">
    <source>
        <dbReference type="ARBA" id="ARBA00023242"/>
    </source>
</evidence>
<comment type="subcellular location">
    <subcellularLocation>
        <location evidence="1">Nucleus</location>
    </subcellularLocation>
</comment>
<evidence type="ECO:0000259" key="8">
    <source>
        <dbReference type="PROSITE" id="PS50157"/>
    </source>
</evidence>
<protein>
    <recommendedName>
        <fullName evidence="8">C2H2-type domain-containing protein</fullName>
    </recommendedName>
</protein>
<dbReference type="PANTHER" id="PTHR24388">
    <property type="entry name" value="ZINC FINGER PROTEIN"/>
    <property type="match status" value="1"/>
</dbReference>
<dbReference type="Gene3D" id="3.30.160.60">
    <property type="entry name" value="Classic Zinc Finger"/>
    <property type="match status" value="2"/>
</dbReference>
<sequence length="111" mass="13215">GEIQTAQMTRITNKNIDKPFRCDLCYKQFRLRHHLTQHKMTHTREKPFACEFCDYRAGRVHTLKNHIAVVHVNRTKQFTCSFCDYKSEDNFSLKIHIMAYHQDVAEASQQK</sequence>
<dbReference type="SUPFAM" id="SSF57667">
    <property type="entry name" value="beta-beta-alpha zinc fingers"/>
    <property type="match status" value="1"/>
</dbReference>
<evidence type="ECO:0000256" key="1">
    <source>
        <dbReference type="ARBA" id="ARBA00004123"/>
    </source>
</evidence>
<dbReference type="PANTHER" id="PTHR24388:SF54">
    <property type="entry name" value="PROTEIN ESCARGOT"/>
    <property type="match status" value="1"/>
</dbReference>
<accession>A0A8S4N6N3</accession>
<name>A0A8S4N6N3_OWEFU</name>
<dbReference type="PROSITE" id="PS00028">
    <property type="entry name" value="ZINC_FINGER_C2H2_1"/>
    <property type="match status" value="1"/>
</dbReference>
<dbReference type="InterPro" id="IPR036236">
    <property type="entry name" value="Znf_C2H2_sf"/>
</dbReference>
<feature type="domain" description="C2H2-type" evidence="8">
    <location>
        <begin position="20"/>
        <end position="47"/>
    </location>
</feature>
<dbReference type="PROSITE" id="PS50157">
    <property type="entry name" value="ZINC_FINGER_C2H2_2"/>
    <property type="match status" value="1"/>
</dbReference>
<gene>
    <name evidence="9" type="ORF">OFUS_LOCUS3519</name>
</gene>
<evidence type="ECO:0000256" key="4">
    <source>
        <dbReference type="ARBA" id="ARBA00022771"/>
    </source>
</evidence>
<comment type="caution">
    <text evidence="9">The sequence shown here is derived from an EMBL/GenBank/DDBJ whole genome shotgun (WGS) entry which is preliminary data.</text>
</comment>
<dbReference type="GO" id="GO:0005634">
    <property type="term" value="C:nucleus"/>
    <property type="evidence" value="ECO:0007669"/>
    <property type="project" value="UniProtKB-SubCell"/>
</dbReference>
<evidence type="ECO:0000313" key="9">
    <source>
        <dbReference type="EMBL" id="CAH1776336.1"/>
    </source>
</evidence>
<evidence type="ECO:0000256" key="2">
    <source>
        <dbReference type="ARBA" id="ARBA00022723"/>
    </source>
</evidence>
<organism evidence="9 10">
    <name type="scientific">Owenia fusiformis</name>
    <name type="common">Polychaete worm</name>
    <dbReference type="NCBI Taxonomy" id="6347"/>
    <lineage>
        <taxon>Eukaryota</taxon>
        <taxon>Metazoa</taxon>
        <taxon>Spiralia</taxon>
        <taxon>Lophotrochozoa</taxon>
        <taxon>Annelida</taxon>
        <taxon>Polychaeta</taxon>
        <taxon>Sedentaria</taxon>
        <taxon>Canalipalpata</taxon>
        <taxon>Sabellida</taxon>
        <taxon>Oweniida</taxon>
        <taxon>Oweniidae</taxon>
        <taxon>Owenia</taxon>
    </lineage>
</organism>
<feature type="non-terminal residue" evidence="9">
    <location>
        <position position="1"/>
    </location>
</feature>
<dbReference type="GO" id="GO:0008270">
    <property type="term" value="F:zinc ion binding"/>
    <property type="evidence" value="ECO:0007669"/>
    <property type="project" value="UniProtKB-KW"/>
</dbReference>
<dbReference type="EMBL" id="CAIIXF020000002">
    <property type="protein sequence ID" value="CAH1776336.1"/>
    <property type="molecule type" value="Genomic_DNA"/>
</dbReference>
<evidence type="ECO:0000256" key="5">
    <source>
        <dbReference type="ARBA" id="ARBA00022833"/>
    </source>
</evidence>
<dbReference type="GO" id="GO:0000978">
    <property type="term" value="F:RNA polymerase II cis-regulatory region sequence-specific DNA binding"/>
    <property type="evidence" value="ECO:0007669"/>
    <property type="project" value="TreeGrafter"/>
</dbReference>
<keyword evidence="2" id="KW-0479">Metal-binding</keyword>
<evidence type="ECO:0000256" key="3">
    <source>
        <dbReference type="ARBA" id="ARBA00022737"/>
    </source>
</evidence>
<dbReference type="Proteomes" id="UP000749559">
    <property type="component" value="Unassembled WGS sequence"/>
</dbReference>
<dbReference type="FunFam" id="3.30.160.60:FF:000072">
    <property type="entry name" value="zinc finger protein 143 isoform X1"/>
    <property type="match status" value="1"/>
</dbReference>
<keyword evidence="4 7" id="KW-0863">Zinc-finger</keyword>
<proteinExistence type="predicted"/>
<dbReference type="AlphaFoldDB" id="A0A8S4N6N3"/>
<evidence type="ECO:0000313" key="10">
    <source>
        <dbReference type="Proteomes" id="UP000749559"/>
    </source>
</evidence>
<dbReference type="SMART" id="SM00355">
    <property type="entry name" value="ZnF_C2H2"/>
    <property type="match status" value="3"/>
</dbReference>
<evidence type="ECO:0000256" key="7">
    <source>
        <dbReference type="PROSITE-ProRule" id="PRU00042"/>
    </source>
</evidence>
<keyword evidence="5" id="KW-0862">Zinc</keyword>